<protein>
    <recommendedName>
        <fullName evidence="1">F-box domain-containing protein</fullName>
    </recommendedName>
</protein>
<sequence>MEPEPKRLRLEERTGWFDIPYDCRRIIIEKMDLFTFCRFAQCSEKCNDEVKLCTNFVKSISLHHFGETFSMQIEIKNRNLYVCIGKTNYRGRIKLDTPIPYISFTNSSKRSGYYEKPDQKTRWTKMEEEEESVAMIFAKYFNMIVKNASNCRIKLEFGSNDFPFELLDIKHLNKIKSLDIPPRNCDFGEGFITKQQLFNITDTLRIPSISLNFNEILQLQAENVNLPDSRFNWEQVKDFVKLWKNGDLPKRMCSWKMGFISNIGPNEAFDNQKMMEELDGFDFSEHAMFYSFLVKTSTDPRVVSFIDYSYSYFNLFSFKRKFYFDEEMKRWIIDEDLC</sequence>
<dbReference type="EMBL" id="CANHGI010000004">
    <property type="protein sequence ID" value="CAI5449761.1"/>
    <property type="molecule type" value="Genomic_DNA"/>
</dbReference>
<dbReference type="AlphaFoldDB" id="A0A9P1IS64"/>
<evidence type="ECO:0000313" key="3">
    <source>
        <dbReference type="Proteomes" id="UP001152747"/>
    </source>
</evidence>
<keyword evidence="3" id="KW-1185">Reference proteome</keyword>
<gene>
    <name evidence="2" type="ORF">CAMP_LOCUS12398</name>
</gene>
<accession>A0A9P1IS64</accession>
<feature type="domain" description="F-box" evidence="1">
    <location>
        <begin position="16"/>
        <end position="53"/>
    </location>
</feature>
<dbReference type="PANTHER" id="PTHR21503">
    <property type="entry name" value="F-BOX-CONTAINING HYPOTHETICAL PROTEIN C.ELEGANS"/>
    <property type="match status" value="1"/>
</dbReference>
<reference evidence="2" key="1">
    <citation type="submission" date="2022-11" db="EMBL/GenBank/DDBJ databases">
        <authorList>
            <person name="Kikuchi T."/>
        </authorList>
    </citation>
    <scope>NUCLEOTIDE SEQUENCE</scope>
    <source>
        <strain evidence="2">PS1010</strain>
    </source>
</reference>
<evidence type="ECO:0000259" key="1">
    <source>
        <dbReference type="Pfam" id="PF00646"/>
    </source>
</evidence>
<dbReference type="Pfam" id="PF00646">
    <property type="entry name" value="F-box"/>
    <property type="match status" value="1"/>
</dbReference>
<dbReference type="Proteomes" id="UP001152747">
    <property type="component" value="Unassembled WGS sequence"/>
</dbReference>
<comment type="caution">
    <text evidence="2">The sequence shown here is derived from an EMBL/GenBank/DDBJ whole genome shotgun (WGS) entry which is preliminary data.</text>
</comment>
<organism evidence="2 3">
    <name type="scientific">Caenorhabditis angaria</name>
    <dbReference type="NCBI Taxonomy" id="860376"/>
    <lineage>
        <taxon>Eukaryota</taxon>
        <taxon>Metazoa</taxon>
        <taxon>Ecdysozoa</taxon>
        <taxon>Nematoda</taxon>
        <taxon>Chromadorea</taxon>
        <taxon>Rhabditida</taxon>
        <taxon>Rhabditina</taxon>
        <taxon>Rhabditomorpha</taxon>
        <taxon>Rhabditoidea</taxon>
        <taxon>Rhabditidae</taxon>
        <taxon>Peloderinae</taxon>
        <taxon>Caenorhabditis</taxon>
    </lineage>
</organism>
<name>A0A9P1IS64_9PELO</name>
<evidence type="ECO:0000313" key="2">
    <source>
        <dbReference type="EMBL" id="CAI5449761.1"/>
    </source>
</evidence>
<dbReference type="InterPro" id="IPR001810">
    <property type="entry name" value="F-box_dom"/>
</dbReference>
<proteinExistence type="predicted"/>
<dbReference type="PANTHER" id="PTHR21503:SF8">
    <property type="entry name" value="F-BOX ASSOCIATED DOMAIN-CONTAINING PROTEIN-RELATED"/>
    <property type="match status" value="1"/>
</dbReference>